<evidence type="ECO:0000256" key="2">
    <source>
        <dbReference type="ARBA" id="ARBA00016337"/>
    </source>
</evidence>
<dbReference type="GO" id="GO:0016740">
    <property type="term" value="F:transferase activity"/>
    <property type="evidence" value="ECO:0007669"/>
    <property type="project" value="UniProtKB-UniRule"/>
</dbReference>
<dbReference type="SUPFAM" id="SSF143631">
    <property type="entry name" value="ApbE-like"/>
    <property type="match status" value="1"/>
</dbReference>
<comment type="caution">
    <text evidence="12">The sequence shown here is derived from an EMBL/GenBank/DDBJ whole genome shotgun (WGS) entry which is preliminary data.</text>
</comment>
<reference evidence="12 13" key="1">
    <citation type="submission" date="2021-12" db="EMBL/GenBank/DDBJ databases">
        <title>Genome sequencing of bacteria with rrn-lacking chromosome and rrn-plasmid.</title>
        <authorList>
            <person name="Anda M."/>
            <person name="Iwasaki W."/>
        </authorList>
    </citation>
    <scope>NUCLEOTIDE SEQUENCE [LARGE SCALE GENOMIC DNA]</scope>
    <source>
        <strain evidence="12 13">NBRC 15940</strain>
    </source>
</reference>
<dbReference type="GO" id="GO:0046872">
    <property type="term" value="F:metal ion binding"/>
    <property type="evidence" value="ECO:0007669"/>
    <property type="project" value="UniProtKB-UniRule"/>
</dbReference>
<dbReference type="Pfam" id="PF02424">
    <property type="entry name" value="ApbE"/>
    <property type="match status" value="1"/>
</dbReference>
<keyword evidence="7 10" id="KW-0460">Magnesium</keyword>
<dbReference type="InterPro" id="IPR003374">
    <property type="entry name" value="ApbE-like_sf"/>
</dbReference>
<organism evidence="12 13">
    <name type="scientific">Persicobacter diffluens</name>
    <dbReference type="NCBI Taxonomy" id="981"/>
    <lineage>
        <taxon>Bacteria</taxon>
        <taxon>Pseudomonadati</taxon>
        <taxon>Bacteroidota</taxon>
        <taxon>Cytophagia</taxon>
        <taxon>Cytophagales</taxon>
        <taxon>Persicobacteraceae</taxon>
        <taxon>Persicobacter</taxon>
    </lineage>
</organism>
<keyword evidence="3 10" id="KW-0285">Flavoprotein</keyword>
<evidence type="ECO:0000256" key="1">
    <source>
        <dbReference type="ARBA" id="ARBA00011955"/>
    </source>
</evidence>
<gene>
    <name evidence="12" type="ORF">PEDI_04200</name>
</gene>
<dbReference type="AlphaFoldDB" id="A0AAN4VVT8"/>
<comment type="cofactor">
    <cofactor evidence="11">
        <name>Mg(2+)</name>
        <dbReference type="ChEBI" id="CHEBI:18420"/>
    </cofactor>
    <cofactor evidence="11">
        <name>Mn(2+)</name>
        <dbReference type="ChEBI" id="CHEBI:29035"/>
    </cofactor>
    <text evidence="11">Magnesium. Can also use manganese.</text>
</comment>
<keyword evidence="13" id="KW-1185">Reference proteome</keyword>
<name>A0AAN4VVT8_9BACT</name>
<keyword evidence="5 10" id="KW-0479">Metal-binding</keyword>
<dbReference type="EC" id="2.7.1.180" evidence="1 10"/>
<evidence type="ECO:0000256" key="9">
    <source>
        <dbReference type="ARBA" id="ARBA00048540"/>
    </source>
</evidence>
<dbReference type="InterPro" id="IPR024932">
    <property type="entry name" value="ApbE"/>
</dbReference>
<dbReference type="PANTHER" id="PTHR30040">
    <property type="entry name" value="THIAMINE BIOSYNTHESIS LIPOPROTEIN APBE"/>
    <property type="match status" value="1"/>
</dbReference>
<evidence type="ECO:0000256" key="4">
    <source>
        <dbReference type="ARBA" id="ARBA00022679"/>
    </source>
</evidence>
<keyword evidence="6 10" id="KW-0274">FAD</keyword>
<evidence type="ECO:0000313" key="12">
    <source>
        <dbReference type="EMBL" id="GJM59868.1"/>
    </source>
</evidence>
<dbReference type="EMBL" id="BQKE01000001">
    <property type="protein sequence ID" value="GJM59868.1"/>
    <property type="molecule type" value="Genomic_DNA"/>
</dbReference>
<sequence length="362" mass="40500">MSNQGNRPRFNTKSLIYPIVLLGLMFAVQQYRERKYGQDLAENASKLVYFEGNTMGTTYHIKYLDESQRNYKQQVDSVLLDFNQALSTYIADSEISQFNREQRLKYKSPYFYPVLEASKEVYEITDGAFDPTIGPLAKAWGFGAGDRTKMSQAKVDSLLALLDFPSIVFDQEEVKKERPEVQLNVNALAKGYGVDVVADYLKAQGVEHLMVEIGGEVVCHGLSDKNMPWVIGIDEPLTAEELAERGVKRQLYAAIKVENQGMATSGNYRNYYVENGVKYAHTIDPKTGYPVQRSLLSATVLAPNCMLADAYATAFMVMGVEKSIAILESQPALEGYLIYSDAEGKMKIYATKGAEKAMVNIR</sequence>
<feature type="binding site" evidence="11">
    <location>
        <position position="313"/>
    </location>
    <ligand>
        <name>Mg(2+)</name>
        <dbReference type="ChEBI" id="CHEBI:18420"/>
    </ligand>
</feature>
<dbReference type="RefSeq" id="WP_338235789.1">
    <property type="nucleotide sequence ID" value="NZ_BQKE01000001.1"/>
</dbReference>
<evidence type="ECO:0000313" key="13">
    <source>
        <dbReference type="Proteomes" id="UP001310022"/>
    </source>
</evidence>
<evidence type="ECO:0000256" key="3">
    <source>
        <dbReference type="ARBA" id="ARBA00022630"/>
    </source>
</evidence>
<evidence type="ECO:0000256" key="6">
    <source>
        <dbReference type="ARBA" id="ARBA00022827"/>
    </source>
</evidence>
<evidence type="ECO:0000256" key="5">
    <source>
        <dbReference type="ARBA" id="ARBA00022723"/>
    </source>
</evidence>
<dbReference type="PIRSF" id="PIRSF006268">
    <property type="entry name" value="ApbE"/>
    <property type="match status" value="1"/>
</dbReference>
<comment type="catalytic activity">
    <reaction evidence="9 10">
        <text>L-threonyl-[protein] + FAD = FMN-L-threonyl-[protein] + AMP + H(+)</text>
        <dbReference type="Rhea" id="RHEA:36847"/>
        <dbReference type="Rhea" id="RHEA-COMP:11060"/>
        <dbReference type="Rhea" id="RHEA-COMP:11061"/>
        <dbReference type="ChEBI" id="CHEBI:15378"/>
        <dbReference type="ChEBI" id="CHEBI:30013"/>
        <dbReference type="ChEBI" id="CHEBI:57692"/>
        <dbReference type="ChEBI" id="CHEBI:74257"/>
        <dbReference type="ChEBI" id="CHEBI:456215"/>
        <dbReference type="EC" id="2.7.1.180"/>
    </reaction>
</comment>
<evidence type="ECO:0000256" key="8">
    <source>
        <dbReference type="ARBA" id="ARBA00031306"/>
    </source>
</evidence>
<proteinExistence type="inferred from homology"/>
<dbReference type="Gene3D" id="3.10.520.10">
    <property type="entry name" value="ApbE-like domains"/>
    <property type="match status" value="1"/>
</dbReference>
<evidence type="ECO:0000256" key="11">
    <source>
        <dbReference type="PIRSR" id="PIRSR006268-2"/>
    </source>
</evidence>
<evidence type="ECO:0000256" key="7">
    <source>
        <dbReference type="ARBA" id="ARBA00022842"/>
    </source>
</evidence>
<feature type="binding site" evidence="11">
    <location>
        <position position="309"/>
    </location>
    <ligand>
        <name>Mg(2+)</name>
        <dbReference type="ChEBI" id="CHEBI:18420"/>
    </ligand>
</feature>
<keyword evidence="4 10" id="KW-0808">Transferase</keyword>
<dbReference type="PANTHER" id="PTHR30040:SF2">
    <property type="entry name" value="FAD:PROTEIN FMN TRANSFERASE"/>
    <property type="match status" value="1"/>
</dbReference>
<comment type="similarity">
    <text evidence="10">Belongs to the ApbE family.</text>
</comment>
<evidence type="ECO:0000256" key="10">
    <source>
        <dbReference type="PIRNR" id="PIRNR006268"/>
    </source>
</evidence>
<feature type="binding site" evidence="11">
    <location>
        <position position="187"/>
    </location>
    <ligand>
        <name>Mg(2+)</name>
        <dbReference type="ChEBI" id="CHEBI:18420"/>
    </ligand>
</feature>
<accession>A0AAN4VVT8</accession>
<protein>
    <recommendedName>
        <fullName evidence="2 10">FAD:protein FMN transferase</fullName>
        <ecNumber evidence="1 10">2.7.1.180</ecNumber>
    </recommendedName>
    <alternativeName>
        <fullName evidence="8 10">Flavin transferase</fullName>
    </alternativeName>
</protein>
<dbReference type="Proteomes" id="UP001310022">
    <property type="component" value="Unassembled WGS sequence"/>
</dbReference>